<dbReference type="HAMAP" id="MF_01326_B">
    <property type="entry name" value="Ribosomal_uL24_B"/>
    <property type="match status" value="1"/>
</dbReference>
<evidence type="ECO:0000256" key="3">
    <source>
        <dbReference type="ARBA" id="ARBA00022980"/>
    </source>
</evidence>
<keyword evidence="6" id="KW-0699">rRNA-binding</keyword>
<dbReference type="GeneID" id="33352863"/>
<dbReference type="EMBL" id="MF101408">
    <property type="protein sequence ID" value="ARW59432.1"/>
    <property type="molecule type" value="Genomic_DNA"/>
</dbReference>
<dbReference type="PROSITE" id="PS01108">
    <property type="entry name" value="RIBOSOMAL_L24"/>
    <property type="match status" value="1"/>
</dbReference>
<keyword evidence="9" id="KW-0150">Chloroplast</keyword>
<dbReference type="InterPro" id="IPR041988">
    <property type="entry name" value="Ribosomal_uL24_KOW"/>
</dbReference>
<comment type="subcellular location">
    <subcellularLocation>
        <location evidence="6">Plastid</location>
        <location evidence="6">Chloroplast</location>
    </subcellularLocation>
</comment>
<dbReference type="CDD" id="cd06089">
    <property type="entry name" value="KOW_RPL26"/>
    <property type="match status" value="1"/>
</dbReference>
<reference evidence="9" key="1">
    <citation type="journal article" date="2017" name="J. Phycol.">
        <title>Analysis of chloroplast genomes and a supermatrix inform reclassification of the Rhodomelaceae (Rhodophyta).</title>
        <authorList>
            <person name="Diaz-Tapia P."/>
            <person name="Maggs C.A."/>
            <person name="West J.A."/>
            <person name="Verbruggen H."/>
        </authorList>
    </citation>
    <scope>NUCLEOTIDE SEQUENCE</scope>
    <source>
        <strain evidence="9">DHO101</strain>
    </source>
</reference>
<evidence type="ECO:0000256" key="2">
    <source>
        <dbReference type="ARBA" id="ARBA00010618"/>
    </source>
</evidence>
<dbReference type="InterPro" id="IPR005824">
    <property type="entry name" value="KOW"/>
</dbReference>
<geneLocation type="chloroplast" evidence="9"/>
<protein>
    <recommendedName>
        <fullName evidence="5 6">Large ribosomal subunit protein uL24c</fullName>
    </recommendedName>
</protein>
<gene>
    <name evidence="6 9" type="primary">rpl24</name>
</gene>
<keyword evidence="9" id="KW-0934">Plastid</keyword>
<dbReference type="AlphaFoldDB" id="A0A1Z1M0M5"/>
<dbReference type="InterPro" id="IPR003256">
    <property type="entry name" value="Ribosomal_uL24"/>
</dbReference>
<keyword evidence="3 6" id="KW-0689">Ribosomal protein</keyword>
<evidence type="ECO:0000313" key="9">
    <source>
        <dbReference type="EMBL" id="ARW59432.1"/>
    </source>
</evidence>
<dbReference type="Gene3D" id="2.30.30.30">
    <property type="match status" value="1"/>
</dbReference>
<dbReference type="GO" id="GO:0019843">
    <property type="term" value="F:rRNA binding"/>
    <property type="evidence" value="ECO:0007669"/>
    <property type="project" value="UniProtKB-UniRule"/>
</dbReference>
<feature type="domain" description="KOW" evidence="8">
    <location>
        <begin position="7"/>
        <end position="34"/>
    </location>
</feature>
<sequence>MKKSKIKFKIGDDIKIISGKYKGKNGKIIKIISKKQGVIIENINLKTKHIKPKQNEEQGEIKKIEAYIHTSNLKKYLND</sequence>
<organism evidence="9">
    <name type="scientific">Dipterocladia arabiensis</name>
    <dbReference type="NCBI Taxonomy" id="2007176"/>
    <lineage>
        <taxon>Eukaryota</taxon>
        <taxon>Rhodophyta</taxon>
        <taxon>Florideophyceae</taxon>
        <taxon>Rhodymeniophycidae</taxon>
        <taxon>Ceramiales</taxon>
        <taxon>Dasyaceae</taxon>
        <taxon>Dipterocladia</taxon>
    </lineage>
</organism>
<dbReference type="NCBIfam" id="TIGR01079">
    <property type="entry name" value="rplX_bact"/>
    <property type="match status" value="1"/>
</dbReference>
<dbReference type="GO" id="GO:0009507">
    <property type="term" value="C:chloroplast"/>
    <property type="evidence" value="ECO:0007669"/>
    <property type="project" value="UniProtKB-SubCell"/>
</dbReference>
<dbReference type="SUPFAM" id="SSF50104">
    <property type="entry name" value="Translation proteins SH3-like domain"/>
    <property type="match status" value="1"/>
</dbReference>
<evidence type="ECO:0000256" key="4">
    <source>
        <dbReference type="ARBA" id="ARBA00023274"/>
    </source>
</evidence>
<dbReference type="InterPro" id="IPR014722">
    <property type="entry name" value="Rib_uL2_dom2"/>
</dbReference>
<dbReference type="GO" id="GO:0005840">
    <property type="term" value="C:ribosome"/>
    <property type="evidence" value="ECO:0007669"/>
    <property type="project" value="UniProtKB-KW"/>
</dbReference>
<dbReference type="Pfam" id="PF17136">
    <property type="entry name" value="ribosomal_L24"/>
    <property type="match status" value="1"/>
</dbReference>
<keyword evidence="4 6" id="KW-0687">Ribonucleoprotein</keyword>
<dbReference type="RefSeq" id="YP_009391288.1">
    <property type="nucleotide sequence ID" value="NC_035257.1"/>
</dbReference>
<comment type="similarity">
    <text evidence="2 6 7">Belongs to the universal ribosomal protein uL24 family.</text>
</comment>
<evidence type="ECO:0000256" key="7">
    <source>
        <dbReference type="RuleBase" id="RU003477"/>
    </source>
</evidence>
<comment type="subunit">
    <text evidence="6">Part of the 50S ribosomal subunit.</text>
</comment>
<evidence type="ECO:0000256" key="1">
    <source>
        <dbReference type="ARBA" id="ARBA00004072"/>
    </source>
</evidence>
<accession>A0A1Z1M0M5</accession>
<dbReference type="InterPro" id="IPR057264">
    <property type="entry name" value="Ribosomal_uL24_C"/>
</dbReference>
<evidence type="ECO:0000256" key="5">
    <source>
        <dbReference type="ARBA" id="ARBA00035282"/>
    </source>
</evidence>
<dbReference type="SMART" id="SM00739">
    <property type="entry name" value="KOW"/>
    <property type="match status" value="1"/>
</dbReference>
<name>A0A1Z1M0M5_9FLOR</name>
<keyword evidence="6" id="KW-0694">RNA-binding</keyword>
<proteinExistence type="inferred from homology"/>
<dbReference type="InterPro" id="IPR005825">
    <property type="entry name" value="Ribosomal_uL24_CS"/>
</dbReference>
<dbReference type="GO" id="GO:0006412">
    <property type="term" value="P:translation"/>
    <property type="evidence" value="ECO:0007669"/>
    <property type="project" value="UniProtKB-UniRule"/>
</dbReference>
<dbReference type="GO" id="GO:1990904">
    <property type="term" value="C:ribonucleoprotein complex"/>
    <property type="evidence" value="ECO:0007669"/>
    <property type="project" value="UniProtKB-KW"/>
</dbReference>
<dbReference type="GO" id="GO:0003735">
    <property type="term" value="F:structural constituent of ribosome"/>
    <property type="evidence" value="ECO:0007669"/>
    <property type="project" value="InterPro"/>
</dbReference>
<evidence type="ECO:0000256" key="6">
    <source>
        <dbReference type="HAMAP-Rule" id="MF_01326"/>
    </source>
</evidence>
<dbReference type="Pfam" id="PF00467">
    <property type="entry name" value="KOW"/>
    <property type="match status" value="1"/>
</dbReference>
<dbReference type="PANTHER" id="PTHR12903">
    <property type="entry name" value="MITOCHONDRIAL RIBOSOMAL PROTEIN L24"/>
    <property type="match status" value="1"/>
</dbReference>
<dbReference type="InterPro" id="IPR008991">
    <property type="entry name" value="Translation_prot_SH3-like_sf"/>
</dbReference>
<evidence type="ECO:0000259" key="8">
    <source>
        <dbReference type="SMART" id="SM00739"/>
    </source>
</evidence>
<comment type="function">
    <text evidence="1 6">One of two assembly initiator proteins, it binds directly to the 5'-end of the 23S rRNA, where it nucleates assembly of the 50S subunit.</text>
</comment>